<keyword evidence="1" id="KW-1133">Transmembrane helix</keyword>
<dbReference type="Pfam" id="PF14358">
    <property type="entry name" value="DUF4405"/>
    <property type="match status" value="1"/>
</dbReference>
<evidence type="ECO:0000259" key="2">
    <source>
        <dbReference type="Pfam" id="PF14358"/>
    </source>
</evidence>
<feature type="transmembrane region" description="Helical" evidence="1">
    <location>
        <begin position="38"/>
        <end position="57"/>
    </location>
</feature>
<keyword evidence="1" id="KW-0472">Membrane</keyword>
<name>A0A3N9NZJ6_9BACL</name>
<evidence type="ECO:0000256" key="1">
    <source>
        <dbReference type="SAM" id="Phobius"/>
    </source>
</evidence>
<accession>A0A3N9NZJ6</accession>
<dbReference type="InterPro" id="IPR025517">
    <property type="entry name" value="DUF4405"/>
</dbReference>
<keyword evidence="1" id="KW-0812">Transmembrane</keyword>
<evidence type="ECO:0000313" key="4">
    <source>
        <dbReference type="Proteomes" id="UP000282529"/>
    </source>
</evidence>
<gene>
    <name evidence="3" type="ORF">EH198_19510</name>
</gene>
<feature type="transmembrane region" description="Helical" evidence="1">
    <location>
        <begin position="195"/>
        <end position="218"/>
    </location>
</feature>
<sequence>MNLIKPKMIVRLSIDTIMTVLFIIMMAYRLTGNTAHEWTGITLFTLFIIHNVLNLNWYKAIFKGKYSAVRVIRTAVNLLLLLVMLGMMVSGLIISQTVFSLIQFISIDFGRKLHHLSAYWGFVLMSIHLGLHWGMIMGAARRMRRNPKASRTLVLSLRLVAVLIAGYGIYAFFKRKIGQYLVLYYSYSFWDYEQLAVLFFIDFIAIMGLSVFITYYVMKRIQKSKR</sequence>
<dbReference type="AlphaFoldDB" id="A0A3N9NZJ6"/>
<dbReference type="Proteomes" id="UP000282529">
    <property type="component" value="Unassembled WGS sequence"/>
</dbReference>
<proteinExistence type="predicted"/>
<dbReference type="EMBL" id="RQPI01000014">
    <property type="protein sequence ID" value="RQW09361.1"/>
    <property type="molecule type" value="Genomic_DNA"/>
</dbReference>
<evidence type="ECO:0000313" key="3">
    <source>
        <dbReference type="EMBL" id="RQW09361.1"/>
    </source>
</evidence>
<feature type="transmembrane region" description="Helical" evidence="1">
    <location>
        <begin position="152"/>
        <end position="173"/>
    </location>
</feature>
<feature type="transmembrane region" description="Helical" evidence="1">
    <location>
        <begin position="117"/>
        <end position="140"/>
    </location>
</feature>
<reference evidence="3 4" key="1">
    <citation type="submission" date="2018-11" db="EMBL/GenBank/DDBJ databases">
        <title>Genome sequence of strain 7197.</title>
        <authorList>
            <person name="Gao J."/>
            <person name="Sun J."/>
        </authorList>
    </citation>
    <scope>NUCLEOTIDE SEQUENCE [LARGE SCALE GENOMIC DNA]</scope>
    <source>
        <strain evidence="3 4">7197</strain>
    </source>
</reference>
<protein>
    <submittedName>
        <fullName evidence="3">DUF4405 domain-containing protein</fullName>
    </submittedName>
</protein>
<feature type="transmembrane region" description="Helical" evidence="1">
    <location>
        <begin position="78"/>
        <end position="105"/>
    </location>
</feature>
<organism evidence="3 4">
    <name type="scientific">Paenibacillus rhizophilus</name>
    <dbReference type="NCBI Taxonomy" id="1850366"/>
    <lineage>
        <taxon>Bacteria</taxon>
        <taxon>Bacillati</taxon>
        <taxon>Bacillota</taxon>
        <taxon>Bacilli</taxon>
        <taxon>Bacillales</taxon>
        <taxon>Paenibacillaceae</taxon>
        <taxon>Paenibacillus</taxon>
    </lineage>
</organism>
<keyword evidence="4" id="KW-1185">Reference proteome</keyword>
<feature type="transmembrane region" description="Helical" evidence="1">
    <location>
        <begin position="12"/>
        <end position="32"/>
    </location>
</feature>
<feature type="domain" description="Flavinylation-associated cytochrome" evidence="2">
    <location>
        <begin position="76"/>
        <end position="133"/>
    </location>
</feature>
<comment type="caution">
    <text evidence="3">The sequence shown here is derived from an EMBL/GenBank/DDBJ whole genome shotgun (WGS) entry which is preliminary data.</text>
</comment>